<dbReference type="PANTHER" id="PTHR12461">
    <property type="entry name" value="HYPOXIA-INDUCIBLE FACTOR 1 ALPHA INHIBITOR-RELATED"/>
    <property type="match status" value="1"/>
</dbReference>
<protein>
    <recommendedName>
        <fullName evidence="1">JmjC domain-containing protein</fullName>
    </recommendedName>
</protein>
<comment type="caution">
    <text evidence="2">The sequence shown here is derived from an EMBL/GenBank/DDBJ whole genome shotgun (WGS) entry which is preliminary data.</text>
</comment>
<name>A0ABU1VQQ5_9GAMM</name>
<dbReference type="SUPFAM" id="SSF51197">
    <property type="entry name" value="Clavaminate synthase-like"/>
    <property type="match status" value="1"/>
</dbReference>
<dbReference type="RefSeq" id="WP_310054254.1">
    <property type="nucleotide sequence ID" value="NZ_JAVDVW010000002.1"/>
</dbReference>
<sequence>MPTAIDELDVTRQPIGLDALTAGGRPQVLRGVCRHWPIVQKARESETAFAQALVAYDNGSPVDVLHMPPEVRGVVGYNATMDAFNYRHFKVSVTDVLQRLAAYSRHDSVPGLAMQSALIQGCLPGFAEAHPMPLLDPSVQPRLWIGNNVTTPAHFDSSHNIAVVVCGRRRFTLFPPEQVANLYVGPIDFAPTVAAMSLPHLDEAADPRYPRLEEALRHALVAELEPGDAIYMPPVWWHHVQSLERLNALVNYWWRPGAYAGHVPEPGLEALMHAILAYRALPKSERDAWKALLEHYVFNDADPAEHIPMERRGVLGPLDASRVARLRQLAGKDKKQP</sequence>
<evidence type="ECO:0000313" key="3">
    <source>
        <dbReference type="Proteomes" id="UP001267878"/>
    </source>
</evidence>
<evidence type="ECO:0000259" key="1">
    <source>
        <dbReference type="PROSITE" id="PS51184"/>
    </source>
</evidence>
<accession>A0ABU1VQQ5</accession>
<dbReference type="EMBL" id="JAVDVW010000002">
    <property type="protein sequence ID" value="MDR7099820.1"/>
    <property type="molecule type" value="Genomic_DNA"/>
</dbReference>
<dbReference type="PANTHER" id="PTHR12461:SF105">
    <property type="entry name" value="HYPOXIA-INDUCIBLE FACTOR 1-ALPHA INHIBITOR"/>
    <property type="match status" value="1"/>
</dbReference>
<feature type="domain" description="JmjC" evidence="1">
    <location>
        <begin position="95"/>
        <end position="271"/>
    </location>
</feature>
<proteinExistence type="predicted"/>
<dbReference type="Pfam" id="PF13621">
    <property type="entry name" value="Cupin_8"/>
    <property type="match status" value="1"/>
</dbReference>
<dbReference type="InterPro" id="IPR014710">
    <property type="entry name" value="RmlC-like_jellyroll"/>
</dbReference>
<dbReference type="Proteomes" id="UP001267878">
    <property type="component" value="Unassembled WGS sequence"/>
</dbReference>
<dbReference type="InterPro" id="IPR041667">
    <property type="entry name" value="Cupin_8"/>
</dbReference>
<reference evidence="2 3" key="1">
    <citation type="submission" date="2023-07" db="EMBL/GenBank/DDBJ databases">
        <title>Sorghum-associated microbial communities from plants grown in Nebraska, USA.</title>
        <authorList>
            <person name="Schachtman D."/>
        </authorList>
    </citation>
    <scope>NUCLEOTIDE SEQUENCE [LARGE SCALE GENOMIC DNA]</scope>
    <source>
        <strain evidence="2 3">BE187</strain>
    </source>
</reference>
<evidence type="ECO:0000313" key="2">
    <source>
        <dbReference type="EMBL" id="MDR7099820.1"/>
    </source>
</evidence>
<dbReference type="InterPro" id="IPR003347">
    <property type="entry name" value="JmjC_dom"/>
</dbReference>
<dbReference type="SMART" id="SM00558">
    <property type="entry name" value="JmjC"/>
    <property type="match status" value="1"/>
</dbReference>
<dbReference type="Gene3D" id="2.60.120.10">
    <property type="entry name" value="Jelly Rolls"/>
    <property type="match status" value="1"/>
</dbReference>
<dbReference type="PROSITE" id="PS51184">
    <property type="entry name" value="JMJC"/>
    <property type="match status" value="1"/>
</dbReference>
<keyword evidence="3" id="KW-1185">Reference proteome</keyword>
<organism evidence="2 3">
    <name type="scientific">Agrilutibacter niabensis</name>
    <dbReference type="NCBI Taxonomy" id="380628"/>
    <lineage>
        <taxon>Bacteria</taxon>
        <taxon>Pseudomonadati</taxon>
        <taxon>Pseudomonadota</taxon>
        <taxon>Gammaproteobacteria</taxon>
        <taxon>Lysobacterales</taxon>
        <taxon>Lysobacteraceae</taxon>
        <taxon>Agrilutibacter</taxon>
    </lineage>
</organism>
<gene>
    <name evidence="2" type="ORF">J2X04_002201</name>
</gene>